<keyword evidence="5 6" id="KW-0472">Membrane</keyword>
<protein>
    <submittedName>
        <fullName evidence="7">Cellulose synthase BcsB</fullName>
    </submittedName>
</protein>
<organism evidence="7 8">
    <name type="scientific">Ruminiclostridium papyrosolvens DSM 2782</name>
    <dbReference type="NCBI Taxonomy" id="588581"/>
    <lineage>
        <taxon>Bacteria</taxon>
        <taxon>Bacillati</taxon>
        <taxon>Bacillota</taxon>
        <taxon>Clostridia</taxon>
        <taxon>Eubacteriales</taxon>
        <taxon>Oscillospiraceae</taxon>
        <taxon>Ruminiclostridium</taxon>
    </lineage>
</organism>
<evidence type="ECO:0000256" key="3">
    <source>
        <dbReference type="ARBA" id="ARBA00022692"/>
    </source>
</evidence>
<evidence type="ECO:0000256" key="1">
    <source>
        <dbReference type="ARBA" id="ARBA00004162"/>
    </source>
</evidence>
<dbReference type="PANTHER" id="PTHR39083:SF1">
    <property type="entry name" value="CYCLIC DI-GMP-BINDING PROTEIN"/>
    <property type="match status" value="1"/>
</dbReference>
<dbReference type="GO" id="GO:0005886">
    <property type="term" value="C:plasma membrane"/>
    <property type="evidence" value="ECO:0007669"/>
    <property type="project" value="UniProtKB-SubCell"/>
</dbReference>
<dbReference type="PANTHER" id="PTHR39083">
    <property type="entry name" value="CYCLIC DI-GMP-BINDING PROTEIN"/>
    <property type="match status" value="1"/>
</dbReference>
<evidence type="ECO:0000256" key="2">
    <source>
        <dbReference type="ARBA" id="ARBA00022475"/>
    </source>
</evidence>
<evidence type="ECO:0000256" key="6">
    <source>
        <dbReference type="SAM" id="Phobius"/>
    </source>
</evidence>
<keyword evidence="8" id="KW-1185">Reference proteome</keyword>
<dbReference type="Pfam" id="PF03170">
    <property type="entry name" value="BcsB"/>
    <property type="match status" value="2"/>
</dbReference>
<comment type="subcellular location">
    <subcellularLocation>
        <location evidence="1">Cell membrane</location>
        <topology evidence="1">Single-pass membrane protein</topology>
    </subcellularLocation>
</comment>
<evidence type="ECO:0000256" key="5">
    <source>
        <dbReference type="ARBA" id="ARBA00023136"/>
    </source>
</evidence>
<keyword evidence="3 6" id="KW-0812">Transmembrane</keyword>
<dbReference type="GO" id="GO:0006011">
    <property type="term" value="P:UDP-alpha-D-glucose metabolic process"/>
    <property type="evidence" value="ECO:0007669"/>
    <property type="project" value="InterPro"/>
</dbReference>
<dbReference type="EMBL" id="ACXX02000002">
    <property type="protein sequence ID" value="EGD48967.1"/>
    <property type="molecule type" value="Genomic_DNA"/>
</dbReference>
<evidence type="ECO:0000313" key="7">
    <source>
        <dbReference type="EMBL" id="EGD48967.1"/>
    </source>
</evidence>
<dbReference type="Gene3D" id="2.60.120.260">
    <property type="entry name" value="Galactose-binding domain-like"/>
    <property type="match status" value="2"/>
</dbReference>
<dbReference type="InterPro" id="IPR018513">
    <property type="entry name" value="Cell_synthase_bac"/>
</dbReference>
<reference evidence="7" key="2">
    <citation type="submission" date="2011-01" db="EMBL/GenBank/DDBJ databases">
        <title>The Non-contiguous Finished genome of Clostridium papyrosolvens.</title>
        <authorList>
            <person name="Lucas S."/>
            <person name="Copeland A."/>
            <person name="Lapidus A."/>
            <person name="Cheng J.-F."/>
            <person name="Goodwin L."/>
            <person name="Pitluck S."/>
            <person name="Misra M."/>
            <person name="Chertkov O."/>
            <person name="Detter J.C."/>
            <person name="Han C."/>
            <person name="Tapia R."/>
            <person name="Land M."/>
            <person name="Hauser L."/>
            <person name="Kyrpides N."/>
            <person name="Ivanova N."/>
            <person name="Pagani I."/>
            <person name="Mouttaki H."/>
            <person name="He Z."/>
            <person name="Zhou J."/>
            <person name="Hemme C.L."/>
            <person name="Woyke T."/>
        </authorList>
    </citation>
    <scope>NUCLEOTIDE SEQUENCE [LARGE SCALE GENOMIC DNA]</scope>
    <source>
        <strain evidence="7">DSM 2782</strain>
    </source>
</reference>
<gene>
    <name evidence="7" type="ORF">Cpap_3394</name>
</gene>
<evidence type="ECO:0000313" key="8">
    <source>
        <dbReference type="Proteomes" id="UP000003860"/>
    </source>
</evidence>
<feature type="transmembrane region" description="Helical" evidence="6">
    <location>
        <begin position="638"/>
        <end position="657"/>
    </location>
</feature>
<dbReference type="STRING" id="588581.Cpap_3394"/>
<evidence type="ECO:0000256" key="4">
    <source>
        <dbReference type="ARBA" id="ARBA00022989"/>
    </source>
</evidence>
<name>F1T8Y5_9FIRM</name>
<dbReference type="RefSeq" id="WP_004617014.1">
    <property type="nucleotide sequence ID" value="NZ_ACXX02000002.1"/>
</dbReference>
<sequence length="661" mass="74535">MKSYKRFVLLTISFIFAITVFSISMVNTLKAQAVNLDADTFSYKWKADTLVSTSKQSEKSFYIPQNMSCNNFVVALKIKQSQTLIKEISSISIFINNNKAYSVMLNKIDASGIVTVRVPDYLIYKGNNTIAIQGFLKSTREKCEFNNDINWVIVDKDSSFSFNYTRKDSNDIKNIFEDTYYSNGSKEEVDIALPDNLAQDNYSQISSISAMLGYMHKNKDTDVNIKTLKYSDLKDIKRETIVIGTAEQIKALNRGLLSRKEWEEAEKNGYIAIRKIGTRNHFILITSNEGQIETLCRMLQAKSSLSQLKGKDYVLNNNKIVIKEKFNTRPTLSSLGYENASQIGNGTKEFNYYFTIPAKKTLTENNMFTFVFNYSSLIDYKNGYVTVAINGEKFMSKSLVKGSVQDKLEFTVPEKYFNYAGFNISLRFNLKPDVENCTAQSYGDIWIEIDSYKSNFNLELKDRTKYSLLNSQGLLQDSNGNVDGSITVDDFNNLSLDSLCQIASYLGRVSQGVNKLNINVPKDNAKAGAIFCLTSSSVIKKVNSNLRIPISNNNQFVNRDLFIQNTPSLGAIELSLKGEELVIAANDKNQLNNTIQNYSKAIGSYDTVLLKDGKIVDTFGDTKAIPRVEVTLKTNYEIILALLLLLSASITIFILYLKKVK</sequence>
<dbReference type="OrthoDB" id="2655838at2"/>
<accession>F1T8Y5</accession>
<keyword evidence="2" id="KW-1003">Cell membrane</keyword>
<comment type="caution">
    <text evidence="7">The sequence shown here is derived from an EMBL/GenBank/DDBJ whole genome shotgun (WGS) entry which is preliminary data.</text>
</comment>
<proteinExistence type="predicted"/>
<reference evidence="7" key="1">
    <citation type="submission" date="2009-07" db="EMBL/GenBank/DDBJ databases">
        <authorList>
            <consortium name="US DOE Joint Genome Institute (JGI-PGF)"/>
            <person name="Lucas S."/>
            <person name="Copeland A."/>
            <person name="Lapidus A."/>
            <person name="Glavina del Rio T."/>
            <person name="Tice H."/>
            <person name="Bruce D."/>
            <person name="Goodwin L."/>
            <person name="Pitluck S."/>
            <person name="Larimer F."/>
            <person name="Land M.L."/>
            <person name="Mouttaki H."/>
            <person name="He Z."/>
            <person name="Zhou J."/>
            <person name="Hemme C.L."/>
        </authorList>
    </citation>
    <scope>NUCLEOTIDE SEQUENCE [LARGE SCALE GENOMIC DNA]</scope>
    <source>
        <strain evidence="7">DSM 2782</strain>
    </source>
</reference>
<dbReference type="Proteomes" id="UP000003860">
    <property type="component" value="Unassembled WGS sequence"/>
</dbReference>
<dbReference type="AlphaFoldDB" id="F1T8Y5"/>
<keyword evidence="4 6" id="KW-1133">Transmembrane helix</keyword>